<sequence length="148" mass="15747">PCTGPSCTAAPSTAASSTSLRSTAAPSTAVPSTAPSAPTTTMATGNCETAGQLFILVSNHSIVIDSLYADCTTYNGTQCTLFRAYILRIDNMVVRNTALTTAAQRIHEFKYNIDQYCGNNPLRNAWVRGSPMNNGWGTVKQICDCDTL</sequence>
<proteinExistence type="predicted"/>
<keyword evidence="2" id="KW-1185">Reference proteome</keyword>
<organism evidence="2 3">
    <name type="scientific">Steinernema glaseri</name>
    <dbReference type="NCBI Taxonomy" id="37863"/>
    <lineage>
        <taxon>Eukaryota</taxon>
        <taxon>Metazoa</taxon>
        <taxon>Ecdysozoa</taxon>
        <taxon>Nematoda</taxon>
        <taxon>Chromadorea</taxon>
        <taxon>Rhabditida</taxon>
        <taxon>Tylenchina</taxon>
        <taxon>Panagrolaimomorpha</taxon>
        <taxon>Strongyloidoidea</taxon>
        <taxon>Steinernematidae</taxon>
        <taxon>Steinernema</taxon>
    </lineage>
</organism>
<accession>A0A1I7Z3X7</accession>
<dbReference type="WBParaSite" id="L893_g22573.t1">
    <property type="protein sequence ID" value="L893_g22573.t1"/>
    <property type="gene ID" value="L893_g22573"/>
</dbReference>
<evidence type="ECO:0000256" key="1">
    <source>
        <dbReference type="SAM" id="MobiDB-lite"/>
    </source>
</evidence>
<feature type="region of interest" description="Disordered" evidence="1">
    <location>
        <begin position="18"/>
        <end position="41"/>
    </location>
</feature>
<evidence type="ECO:0000313" key="3">
    <source>
        <dbReference type="WBParaSite" id="L893_g22573.t1"/>
    </source>
</evidence>
<reference evidence="3" key="1">
    <citation type="submission" date="2016-11" db="UniProtKB">
        <authorList>
            <consortium name="WormBaseParasite"/>
        </authorList>
    </citation>
    <scope>IDENTIFICATION</scope>
</reference>
<dbReference type="AlphaFoldDB" id="A0A1I7Z3X7"/>
<dbReference type="Proteomes" id="UP000095287">
    <property type="component" value="Unplaced"/>
</dbReference>
<evidence type="ECO:0000313" key="2">
    <source>
        <dbReference type="Proteomes" id="UP000095287"/>
    </source>
</evidence>
<protein>
    <submittedName>
        <fullName evidence="3">G8 domain-containing protein</fullName>
    </submittedName>
</protein>
<name>A0A1I7Z3X7_9BILA</name>